<name>A0A7R8CEN2_LEPSM</name>
<dbReference type="Proteomes" id="UP000675881">
    <property type="component" value="Chromosome 10"/>
</dbReference>
<dbReference type="AlphaFoldDB" id="A0A7R8CEN2"/>
<gene>
    <name evidence="2" type="ORF">LSAA_2753</name>
</gene>
<dbReference type="InterPro" id="IPR013087">
    <property type="entry name" value="Znf_C2H2_type"/>
</dbReference>
<accession>A0A7R8CEN2</accession>
<proteinExistence type="predicted"/>
<feature type="region of interest" description="Disordered" evidence="1">
    <location>
        <begin position="99"/>
        <end position="124"/>
    </location>
</feature>
<reference evidence="2" key="1">
    <citation type="submission" date="2021-02" db="EMBL/GenBank/DDBJ databases">
        <authorList>
            <person name="Bekaert M."/>
        </authorList>
    </citation>
    <scope>NUCLEOTIDE SEQUENCE</scope>
    <source>
        <strain evidence="2">IoA-00</strain>
    </source>
</reference>
<protein>
    <submittedName>
        <fullName evidence="2">PRDM5</fullName>
    </submittedName>
</protein>
<evidence type="ECO:0000313" key="3">
    <source>
        <dbReference type="Proteomes" id="UP000675881"/>
    </source>
</evidence>
<dbReference type="SMART" id="SM00355">
    <property type="entry name" value="ZnF_C2H2"/>
    <property type="match status" value="3"/>
</dbReference>
<dbReference type="OrthoDB" id="8117402at2759"/>
<keyword evidence="3" id="KW-1185">Reference proteome</keyword>
<organism evidence="2 3">
    <name type="scientific">Lepeophtheirus salmonis</name>
    <name type="common">Salmon louse</name>
    <name type="synonym">Caligus salmonis</name>
    <dbReference type="NCBI Taxonomy" id="72036"/>
    <lineage>
        <taxon>Eukaryota</taxon>
        <taxon>Metazoa</taxon>
        <taxon>Ecdysozoa</taxon>
        <taxon>Arthropoda</taxon>
        <taxon>Crustacea</taxon>
        <taxon>Multicrustacea</taxon>
        <taxon>Hexanauplia</taxon>
        <taxon>Copepoda</taxon>
        <taxon>Siphonostomatoida</taxon>
        <taxon>Caligidae</taxon>
        <taxon>Lepeophtheirus</taxon>
    </lineage>
</organism>
<dbReference type="PROSITE" id="PS00028">
    <property type="entry name" value="ZINC_FINGER_C2H2_1"/>
    <property type="match status" value="1"/>
</dbReference>
<dbReference type="EMBL" id="HG994589">
    <property type="protein sequence ID" value="CAF2792755.1"/>
    <property type="molecule type" value="Genomic_DNA"/>
</dbReference>
<dbReference type="PROSITE" id="PS50157">
    <property type="entry name" value="ZINC_FINGER_C2H2_2"/>
    <property type="match status" value="1"/>
</dbReference>
<feature type="compositionally biased region" description="Basic residues" evidence="1">
    <location>
        <begin position="229"/>
        <end position="243"/>
    </location>
</feature>
<evidence type="ECO:0000313" key="2">
    <source>
        <dbReference type="EMBL" id="CAF2792755.1"/>
    </source>
</evidence>
<dbReference type="InterPro" id="IPR036236">
    <property type="entry name" value="Znf_C2H2_sf"/>
</dbReference>
<feature type="region of interest" description="Disordered" evidence="1">
    <location>
        <begin position="229"/>
        <end position="252"/>
    </location>
</feature>
<dbReference type="SUPFAM" id="SSF57667">
    <property type="entry name" value="beta-beta-alpha zinc fingers"/>
    <property type="match status" value="1"/>
</dbReference>
<evidence type="ECO:0000256" key="1">
    <source>
        <dbReference type="SAM" id="MobiDB-lite"/>
    </source>
</evidence>
<sequence length="379" mass="43760">MENNYSNWSHYGTNPGLNLGEWNQGLLGNYDSSNYQNYYNHHQYHQQNPFQPAYYNDYYYNKAQENRSASNGSSQSITNSYENNSLGFREEASIPLVSNGSLQSTTNSYEQNSPEASLPSQSQDALNHEQLPVLENVEHFVNNIEHQPVFYPYYQQNYNMQPMHFAPPSGSSAYNNESMNVVHPIHDQVHSIAHQPFPEVSQPTAHVQPAAHPSLAVPPQKNFTAIKNRKPSLKMKRERKKRSSPHDPIPHVDKNEENDFICHFNYCGFKANRRSNILRHLEAMHEPHFILCCNSLYPTKTHFEAHRLDIHEDGMFKCQIHDCGRSFNRKALLHKHEDTFHSEESTKRIICSVCLIPLPHPLKSEETVKRHAFLHSSLA</sequence>